<dbReference type="GO" id="GO:0030145">
    <property type="term" value="F:manganese ion binding"/>
    <property type="evidence" value="ECO:0007669"/>
    <property type="project" value="InterPro"/>
</dbReference>
<dbReference type="SUPFAM" id="SSF55811">
    <property type="entry name" value="Nudix"/>
    <property type="match status" value="1"/>
</dbReference>
<dbReference type="PROSITE" id="PS51462">
    <property type="entry name" value="NUDIX"/>
    <property type="match status" value="1"/>
</dbReference>
<dbReference type="InterPro" id="IPR036189">
    <property type="entry name" value="DCP2_BoxA_sf"/>
</dbReference>
<dbReference type="PROSITE" id="PS00893">
    <property type="entry name" value="NUDIX_BOX"/>
    <property type="match status" value="1"/>
</dbReference>
<dbReference type="InterPro" id="IPR020084">
    <property type="entry name" value="NUDIX_hydrolase_CS"/>
</dbReference>
<dbReference type="GO" id="GO:0000184">
    <property type="term" value="P:nuclear-transcribed mRNA catabolic process, nonsense-mediated decay"/>
    <property type="evidence" value="ECO:0007669"/>
    <property type="project" value="InterPro"/>
</dbReference>
<dbReference type="InterPro" id="IPR007722">
    <property type="entry name" value="DCP2_BoxA"/>
</dbReference>
<dbReference type="InterPro" id="IPR015797">
    <property type="entry name" value="NUDIX_hydrolase-like_dom_sf"/>
</dbReference>
<dbReference type="Proteomes" id="UP000663699">
    <property type="component" value="Chromosome 4"/>
</dbReference>
<protein>
    <recommendedName>
        <fullName evidence="9">Nudix hydrolase domain-containing protein</fullName>
    </recommendedName>
</protein>
<evidence type="ECO:0000259" key="9">
    <source>
        <dbReference type="PROSITE" id="PS51462"/>
    </source>
</evidence>
<evidence type="ECO:0000313" key="10">
    <source>
        <dbReference type="EMBL" id="QSL64866.1"/>
    </source>
</evidence>
<dbReference type="CDD" id="cd03672">
    <property type="entry name" value="NUDIX_Dcp2p_Nudt20"/>
    <property type="match status" value="1"/>
</dbReference>
<dbReference type="SUPFAM" id="SSF140586">
    <property type="entry name" value="Dcp2 domain-like"/>
    <property type="match status" value="1"/>
</dbReference>
<evidence type="ECO:0000313" key="11">
    <source>
        <dbReference type="Proteomes" id="UP000663699"/>
    </source>
</evidence>
<dbReference type="GO" id="GO:0000290">
    <property type="term" value="P:deadenylation-dependent decapping of nuclear-transcribed mRNA"/>
    <property type="evidence" value="ECO:0007669"/>
    <property type="project" value="InterPro"/>
</dbReference>
<dbReference type="FunFam" id="1.10.10.1050:FF:000003">
    <property type="entry name" value="Decapping enzyme Dcp2, putative"/>
    <property type="match status" value="1"/>
</dbReference>
<keyword evidence="5" id="KW-0479">Metal-binding</keyword>
<evidence type="ECO:0000256" key="7">
    <source>
        <dbReference type="ARBA" id="ARBA00022884"/>
    </source>
</evidence>
<sequence length="531" mass="61607">MVSLRNATFEEILDDLSVRFIVNLPEEELGSVPRICFQIEQAHWYYEDFIRELNPQLPSMHLRTFCLTLFSHCPLLWKWNKDYEKAYDNFLKYKIRVPVRGAILLNETCEECVLVKGWKYSSGWGFPKGKINKDELDTDCAIREVFEETGFDISKLIQPKDYIEITLCGQNIRLYIIADVPSNTNFITHTRKEISKIKWHKLSDLPSYSKFRRENNYRNIGPLGSKYYLVAPFLQPLLRWIRKRKKPYLDSVGIMKEYVDSDFETDRNVCRKNSETIKTLLGISSYSPISTASFTMSADLTHSSKEETFLNKNMTDNDRKSNARYDKDTVFNIPKKDSEEKNRAAKRIMELLHLNINNNANKIYEKDISYEKNNNTFFFDEKLRKNRNFLPSPSEIPSNFLTNTNTGAFNQVSLNTLEEKNMDSNYNINNCSKEKLLLALLGKQVNDLEVNSLQKKNLNIKNDITIKQTNANKHPGNAYKLDGLKNTQIPLSSKISPTSSFTNTNGTAIEKLDAQLVCYLENVIIKTKNEK</sequence>
<dbReference type="Pfam" id="PF00293">
    <property type="entry name" value="NUDIX"/>
    <property type="match status" value="1"/>
</dbReference>
<keyword evidence="8" id="KW-0464">Manganese</keyword>
<gene>
    <name evidence="10" type="ORF">MERGE_002170</name>
</gene>
<dbReference type="EMBL" id="CP054535">
    <property type="protein sequence ID" value="QSL64866.1"/>
    <property type="molecule type" value="Genomic_DNA"/>
</dbReference>
<dbReference type="OrthoDB" id="18996at2759"/>
<dbReference type="Pfam" id="PF05026">
    <property type="entry name" value="DCP2"/>
    <property type="match status" value="1"/>
</dbReference>
<dbReference type="InterPro" id="IPR044099">
    <property type="entry name" value="Dcp2_NUDIX"/>
</dbReference>
<comment type="similarity">
    <text evidence="3">Belongs to the Nudix hydrolase family. DCP2 subfamily.</text>
</comment>
<dbReference type="GO" id="GO:0140933">
    <property type="term" value="F:5'-(N(7)-methylguanosine 5'-triphospho)-[mRNA] hydrolase activity"/>
    <property type="evidence" value="ECO:0007669"/>
    <property type="project" value="InterPro"/>
</dbReference>
<dbReference type="PANTHER" id="PTHR23114:SF17">
    <property type="entry name" value="M7GPPPN-MRNA HYDROLASE"/>
    <property type="match status" value="1"/>
</dbReference>
<evidence type="ECO:0000256" key="3">
    <source>
        <dbReference type="ARBA" id="ARBA00005279"/>
    </source>
</evidence>
<reference evidence="10" key="1">
    <citation type="submission" date="2020-06" db="EMBL/GenBank/DDBJ databases">
        <title>Genomes of multiple members of Pneumocystis genus reveal paths to human pathogen Pneumocystis jirovecii.</title>
        <authorList>
            <person name="Cisse O.H."/>
            <person name="Ma L."/>
            <person name="Dekker J."/>
            <person name="Khil P."/>
            <person name="Jo J."/>
            <person name="Brenchley J."/>
            <person name="Blair R."/>
            <person name="Pahar B."/>
            <person name="Chabe M."/>
            <person name="Van Rompay K.A."/>
            <person name="Keesler R."/>
            <person name="Sukura A."/>
            <person name="Hirsch V."/>
            <person name="Kutty G."/>
            <person name="Liu Y."/>
            <person name="Peng L."/>
            <person name="Chen J."/>
            <person name="Song J."/>
            <person name="Weissenbacher-Lang C."/>
            <person name="Xu J."/>
            <person name="Upham N.S."/>
            <person name="Stajich J.E."/>
            <person name="Cuomo C.A."/>
            <person name="Cushion M.T."/>
            <person name="Kovacs J.A."/>
        </authorList>
    </citation>
    <scope>NUCLEOTIDE SEQUENCE</scope>
    <source>
        <strain evidence="10">2A</strain>
    </source>
</reference>
<evidence type="ECO:0000256" key="5">
    <source>
        <dbReference type="ARBA" id="ARBA00022723"/>
    </source>
</evidence>
<accession>A0A899FWS6</accession>
<name>A0A899FWS6_9ASCO</name>
<dbReference type="SMART" id="SM01125">
    <property type="entry name" value="DCP2"/>
    <property type="match status" value="1"/>
</dbReference>
<evidence type="ECO:0000256" key="6">
    <source>
        <dbReference type="ARBA" id="ARBA00022801"/>
    </source>
</evidence>
<proteinExistence type="inferred from homology"/>
<dbReference type="GO" id="GO:0003723">
    <property type="term" value="F:RNA binding"/>
    <property type="evidence" value="ECO:0007669"/>
    <property type="project" value="UniProtKB-KW"/>
</dbReference>
<dbReference type="PANTHER" id="PTHR23114">
    <property type="entry name" value="M7GPPPN-MRNA HYDROLASE"/>
    <property type="match status" value="1"/>
</dbReference>
<dbReference type="Gene3D" id="1.10.10.1050">
    <property type="entry name" value="Dcp2, box A domain"/>
    <property type="match status" value="1"/>
</dbReference>
<evidence type="ECO:0000256" key="8">
    <source>
        <dbReference type="ARBA" id="ARBA00023211"/>
    </source>
</evidence>
<evidence type="ECO:0000256" key="1">
    <source>
        <dbReference type="ARBA" id="ARBA00001936"/>
    </source>
</evidence>
<evidence type="ECO:0000256" key="4">
    <source>
        <dbReference type="ARBA" id="ARBA00022490"/>
    </source>
</evidence>
<dbReference type="Gene3D" id="3.90.79.10">
    <property type="entry name" value="Nucleoside Triphosphate Pyrophosphohydrolase"/>
    <property type="match status" value="1"/>
</dbReference>
<dbReference type="AlphaFoldDB" id="A0A899FWS6"/>
<feature type="domain" description="Nudix hydrolase" evidence="9">
    <location>
        <begin position="95"/>
        <end position="226"/>
    </location>
</feature>
<dbReference type="InterPro" id="IPR000086">
    <property type="entry name" value="NUDIX_hydrolase_dom"/>
</dbReference>
<keyword evidence="6" id="KW-0378">Hydrolase</keyword>
<comment type="subcellular location">
    <subcellularLocation>
        <location evidence="2">Cytoplasm</location>
    </subcellularLocation>
</comment>
<dbReference type="FunFam" id="3.90.79.10:FF:000003">
    <property type="entry name" value="M7GpppN-mRNA hydrolase isoform 2"/>
    <property type="match status" value="1"/>
</dbReference>
<keyword evidence="7" id="KW-0694">RNA-binding</keyword>
<keyword evidence="11" id="KW-1185">Reference proteome</keyword>
<dbReference type="GO" id="GO:0000932">
    <property type="term" value="C:P-body"/>
    <property type="evidence" value="ECO:0007669"/>
    <property type="project" value="TreeGrafter"/>
</dbReference>
<evidence type="ECO:0000256" key="2">
    <source>
        <dbReference type="ARBA" id="ARBA00004496"/>
    </source>
</evidence>
<organism evidence="10 11">
    <name type="scientific">Pneumocystis wakefieldiae</name>
    <dbReference type="NCBI Taxonomy" id="38082"/>
    <lineage>
        <taxon>Eukaryota</taxon>
        <taxon>Fungi</taxon>
        <taxon>Dikarya</taxon>
        <taxon>Ascomycota</taxon>
        <taxon>Taphrinomycotina</taxon>
        <taxon>Pneumocystomycetes</taxon>
        <taxon>Pneumocystaceae</taxon>
        <taxon>Pneumocystis</taxon>
    </lineage>
</organism>
<keyword evidence="4" id="KW-0963">Cytoplasm</keyword>
<comment type="cofactor">
    <cofactor evidence="1">
        <name>Mn(2+)</name>
        <dbReference type="ChEBI" id="CHEBI:29035"/>
    </cofactor>
</comment>